<dbReference type="KEGG" id="rva:Rvan_2524"/>
<gene>
    <name evidence="2" type="ordered locus">Rvan_2524</name>
</gene>
<reference evidence="3" key="1">
    <citation type="journal article" date="2011" name="J. Bacteriol.">
        <title>Genome sequences of eight morphologically diverse alphaproteobacteria.</title>
        <authorList>
            <consortium name="US DOE Joint Genome Institute"/>
            <person name="Brown P.J."/>
            <person name="Kysela D.T."/>
            <person name="Buechlein A."/>
            <person name="Hemmerich C."/>
            <person name="Brun Y.V."/>
        </authorList>
    </citation>
    <scope>NUCLEOTIDE SEQUENCE [LARGE SCALE GENOMIC DNA]</scope>
    <source>
        <strain evidence="3">ATCC 17100 / ATH 3.1.1 / DSM 162 / LMG 4299</strain>
    </source>
</reference>
<keyword evidence="1" id="KW-1133">Transmembrane helix</keyword>
<dbReference type="Proteomes" id="UP000001399">
    <property type="component" value="Chromosome"/>
</dbReference>
<proteinExistence type="predicted"/>
<organism evidence="2 3">
    <name type="scientific">Rhodomicrobium vannielii (strain ATCC 17100 / DSM 162 / LMG 4299 / NCIMB 10020 / ATH 3.1.1)</name>
    <dbReference type="NCBI Taxonomy" id="648757"/>
    <lineage>
        <taxon>Bacteria</taxon>
        <taxon>Pseudomonadati</taxon>
        <taxon>Pseudomonadota</taxon>
        <taxon>Alphaproteobacteria</taxon>
        <taxon>Hyphomicrobiales</taxon>
        <taxon>Hyphomicrobiaceae</taxon>
        <taxon>Rhodomicrobium</taxon>
    </lineage>
</organism>
<accession>E3I674</accession>
<keyword evidence="3" id="KW-1185">Reference proteome</keyword>
<protein>
    <submittedName>
        <fullName evidence="2">Uncharacterized protein</fullName>
    </submittedName>
</protein>
<evidence type="ECO:0000256" key="1">
    <source>
        <dbReference type="SAM" id="Phobius"/>
    </source>
</evidence>
<evidence type="ECO:0000313" key="3">
    <source>
        <dbReference type="Proteomes" id="UP000001399"/>
    </source>
</evidence>
<keyword evidence="1" id="KW-0812">Transmembrane</keyword>
<evidence type="ECO:0000313" key="2">
    <source>
        <dbReference type="EMBL" id="ADP71739.1"/>
    </source>
</evidence>
<name>E3I674_RHOVT</name>
<feature type="transmembrane region" description="Helical" evidence="1">
    <location>
        <begin position="23"/>
        <end position="44"/>
    </location>
</feature>
<dbReference type="HOGENOM" id="CLU_2467007_0_0_5"/>
<dbReference type="AlphaFoldDB" id="E3I674"/>
<dbReference type="EMBL" id="CP002292">
    <property type="protein sequence ID" value="ADP71739.1"/>
    <property type="molecule type" value="Genomic_DNA"/>
</dbReference>
<sequence length="88" mass="9530">MTIAPFSGVDVSPLTAALTNLPFQSIAVLAVGAYIVVATLKVLWECRTIILMITVLGLLMANGDRGQIRLGDLSQHNLAQLWEKLTRP</sequence>
<keyword evidence="1" id="KW-0472">Membrane</keyword>